<dbReference type="InterPro" id="IPR002878">
    <property type="entry name" value="ChsH2_C"/>
</dbReference>
<name>A0A075FWR2_9ARCH</name>
<feature type="domain" description="ChsH2 C-terminal OB-fold" evidence="1">
    <location>
        <begin position="51"/>
        <end position="112"/>
    </location>
</feature>
<dbReference type="PANTHER" id="PTHR34075:SF5">
    <property type="entry name" value="BLR3430 PROTEIN"/>
    <property type="match status" value="1"/>
</dbReference>
<reference evidence="2" key="1">
    <citation type="journal article" date="2014" name="Genome Biol. Evol.">
        <title>Pangenome evidence for extensive interdomain horizontal transfer affecting lineage core and shell genes in uncultured planktonic thaumarchaeota and euryarchaeota.</title>
        <authorList>
            <person name="Deschamps P."/>
            <person name="Zivanovic Y."/>
            <person name="Moreira D."/>
            <person name="Rodriguez-Valera F."/>
            <person name="Lopez-Garcia P."/>
        </authorList>
    </citation>
    <scope>NUCLEOTIDE SEQUENCE</scope>
</reference>
<dbReference type="SUPFAM" id="SSF50249">
    <property type="entry name" value="Nucleic acid-binding proteins"/>
    <property type="match status" value="1"/>
</dbReference>
<dbReference type="EMBL" id="KF900407">
    <property type="protein sequence ID" value="AIE93901.1"/>
    <property type="molecule type" value="Genomic_DNA"/>
</dbReference>
<dbReference type="PANTHER" id="PTHR34075">
    <property type="entry name" value="BLR3430 PROTEIN"/>
    <property type="match status" value="1"/>
</dbReference>
<sequence>MTDEALFVNDIIEATREGIIKSYSCIDCNESGVSVQALCGNCGSSKLEIKEINNVGKIVTYTIQTVAPDPFVNEVPYAWVIVELDEKIRITGWIPFISSKEELKIGQKVKLVKSYKPGMVFEKISE</sequence>
<dbReference type="InterPro" id="IPR012340">
    <property type="entry name" value="NA-bd_OB-fold"/>
</dbReference>
<dbReference type="Pfam" id="PF01796">
    <property type="entry name" value="OB_ChsH2_C"/>
    <property type="match status" value="1"/>
</dbReference>
<evidence type="ECO:0000313" key="2">
    <source>
        <dbReference type="EMBL" id="AIE93901.1"/>
    </source>
</evidence>
<proteinExistence type="predicted"/>
<organism evidence="2">
    <name type="scientific">uncultured marine thaumarchaeote AD1000_41_C07</name>
    <dbReference type="NCBI Taxonomy" id="1455916"/>
    <lineage>
        <taxon>Archaea</taxon>
        <taxon>Nitrososphaerota</taxon>
        <taxon>environmental samples</taxon>
    </lineage>
</organism>
<evidence type="ECO:0000259" key="1">
    <source>
        <dbReference type="Pfam" id="PF01796"/>
    </source>
</evidence>
<dbReference type="AlphaFoldDB" id="A0A075FWR2"/>
<accession>A0A075FWR2</accession>
<protein>
    <submittedName>
        <fullName evidence="2">Putative nucleic acid binding protein</fullName>
    </submittedName>
</protein>
<dbReference type="InterPro" id="IPR052513">
    <property type="entry name" value="Thioester_dehydratase-like"/>
</dbReference>